<dbReference type="SUPFAM" id="SSF51004">
    <property type="entry name" value="C-terminal (heme d1) domain of cytochrome cd1-nitrite reductase"/>
    <property type="match status" value="1"/>
</dbReference>
<feature type="domain" description="YNCE-like beta-propeller" evidence="3">
    <location>
        <begin position="22"/>
        <end position="108"/>
    </location>
</feature>
<dbReference type="InterPro" id="IPR048433">
    <property type="entry name" value="YNCE-like_beta-prop"/>
</dbReference>
<gene>
    <name evidence="4" type="ORF">ACFQ1M_05415</name>
</gene>
<dbReference type="EMBL" id="JBHTJH010000004">
    <property type="protein sequence ID" value="MFD0861634.1"/>
    <property type="molecule type" value="Genomic_DNA"/>
</dbReference>
<dbReference type="RefSeq" id="WP_386405016.1">
    <property type="nucleotide sequence ID" value="NZ_JBHTJH010000004.1"/>
</dbReference>
<dbReference type="PANTHER" id="PTHR47197:SF3">
    <property type="entry name" value="DIHYDRO-HEME D1 DEHYDROGENASE"/>
    <property type="match status" value="1"/>
</dbReference>
<evidence type="ECO:0000259" key="3">
    <source>
        <dbReference type="Pfam" id="PF21783"/>
    </source>
</evidence>
<dbReference type="InterPro" id="IPR051200">
    <property type="entry name" value="Host-pathogen_enzymatic-act"/>
</dbReference>
<dbReference type="InterPro" id="IPR011048">
    <property type="entry name" value="Haem_d1_sf"/>
</dbReference>
<proteinExistence type="predicted"/>
<evidence type="ECO:0000313" key="4">
    <source>
        <dbReference type="EMBL" id="MFD0861634.1"/>
    </source>
</evidence>
<evidence type="ECO:0000256" key="2">
    <source>
        <dbReference type="SAM" id="SignalP"/>
    </source>
</evidence>
<dbReference type="InterPro" id="IPR015943">
    <property type="entry name" value="WD40/YVTN_repeat-like_dom_sf"/>
</dbReference>
<dbReference type="Pfam" id="PF21783">
    <property type="entry name" value="YNCE"/>
    <property type="match status" value="2"/>
</dbReference>
<feature type="chain" id="PRO_5046558008" evidence="2">
    <location>
        <begin position="18"/>
        <end position="338"/>
    </location>
</feature>
<keyword evidence="1 2" id="KW-0732">Signal</keyword>
<accession>A0ABW3CXN6</accession>
<evidence type="ECO:0000313" key="5">
    <source>
        <dbReference type="Proteomes" id="UP001596978"/>
    </source>
</evidence>
<comment type="caution">
    <text evidence="4">The sequence shown here is derived from an EMBL/GenBank/DDBJ whole genome shotgun (WGS) entry which is preliminary data.</text>
</comment>
<sequence length="338" mass="36545">MKNLLLLLFLIPMFGGAQDGTLIVLNKSDDTVDLIDIATKESKATLPTGDGPHEVAISEDGNTAVVTNYGRKAWPGHSLTVIDIPSKKVVKTISLEYKAPHGIEFIDKDRVLVTCEDSKKLIQVNIDSGKTEKAIDTEQETSHMVSYAPKVKRAFVANIRSGSVSVIDLKNDVLEKVIKTGNGAEGIALSADGNEVWVTNRGANNIVIIDVSTLETTKTLVSEKFPIRAKATSDGKYILVSNAQSGDINVFDAKTRSLVKTIAMDITVEEKEASRLFQDFDKSPVPVGILVHPNNQHVFVANTNADIITVIDLNKMGITGRLTAGKEPDGLGFSNTKF</sequence>
<keyword evidence="5" id="KW-1185">Reference proteome</keyword>
<feature type="domain" description="YNCE-like beta-propeller" evidence="3">
    <location>
        <begin position="111"/>
        <end position="264"/>
    </location>
</feature>
<name>A0ABW3CXN6_9FLAO</name>
<protein>
    <submittedName>
        <fullName evidence="4">YncE family protein</fullName>
    </submittedName>
</protein>
<evidence type="ECO:0000256" key="1">
    <source>
        <dbReference type="ARBA" id="ARBA00022729"/>
    </source>
</evidence>
<dbReference type="PANTHER" id="PTHR47197">
    <property type="entry name" value="PROTEIN NIRF"/>
    <property type="match status" value="1"/>
</dbReference>
<organism evidence="4 5">
    <name type="scientific">Sungkyunkwania multivorans</name>
    <dbReference type="NCBI Taxonomy" id="1173618"/>
    <lineage>
        <taxon>Bacteria</taxon>
        <taxon>Pseudomonadati</taxon>
        <taxon>Bacteroidota</taxon>
        <taxon>Flavobacteriia</taxon>
        <taxon>Flavobacteriales</taxon>
        <taxon>Flavobacteriaceae</taxon>
        <taxon>Sungkyunkwania</taxon>
    </lineage>
</organism>
<reference evidence="5" key="1">
    <citation type="journal article" date="2019" name="Int. J. Syst. Evol. Microbiol.">
        <title>The Global Catalogue of Microorganisms (GCM) 10K type strain sequencing project: providing services to taxonomists for standard genome sequencing and annotation.</title>
        <authorList>
            <consortium name="The Broad Institute Genomics Platform"/>
            <consortium name="The Broad Institute Genome Sequencing Center for Infectious Disease"/>
            <person name="Wu L."/>
            <person name="Ma J."/>
        </authorList>
    </citation>
    <scope>NUCLEOTIDE SEQUENCE [LARGE SCALE GENOMIC DNA]</scope>
    <source>
        <strain evidence="5">CCUG 62952</strain>
    </source>
</reference>
<feature type="signal peptide" evidence="2">
    <location>
        <begin position="1"/>
        <end position="17"/>
    </location>
</feature>
<dbReference type="Proteomes" id="UP001596978">
    <property type="component" value="Unassembled WGS sequence"/>
</dbReference>
<dbReference type="Gene3D" id="2.130.10.10">
    <property type="entry name" value="YVTN repeat-like/Quinoprotein amine dehydrogenase"/>
    <property type="match status" value="3"/>
</dbReference>